<evidence type="ECO:0000256" key="1">
    <source>
        <dbReference type="SAM" id="MobiDB-lite"/>
    </source>
</evidence>
<keyword evidence="4" id="KW-1185">Reference proteome</keyword>
<name>A0A484MIE1_9ASTE</name>
<reference evidence="3 4" key="1">
    <citation type="submission" date="2018-04" db="EMBL/GenBank/DDBJ databases">
        <authorList>
            <person name="Vogel A."/>
        </authorList>
    </citation>
    <scope>NUCLEOTIDE SEQUENCE [LARGE SCALE GENOMIC DNA]</scope>
</reference>
<proteinExistence type="predicted"/>
<dbReference type="EMBL" id="OOIL02003636">
    <property type="protein sequence ID" value="VFQ88713.1"/>
    <property type="molecule type" value="Genomic_DNA"/>
</dbReference>
<feature type="region of interest" description="Disordered" evidence="1">
    <location>
        <begin position="1"/>
        <end position="23"/>
    </location>
</feature>
<organism evidence="3 4">
    <name type="scientific">Cuscuta campestris</name>
    <dbReference type="NCBI Taxonomy" id="132261"/>
    <lineage>
        <taxon>Eukaryota</taxon>
        <taxon>Viridiplantae</taxon>
        <taxon>Streptophyta</taxon>
        <taxon>Embryophyta</taxon>
        <taxon>Tracheophyta</taxon>
        <taxon>Spermatophyta</taxon>
        <taxon>Magnoliopsida</taxon>
        <taxon>eudicotyledons</taxon>
        <taxon>Gunneridae</taxon>
        <taxon>Pentapetalae</taxon>
        <taxon>asterids</taxon>
        <taxon>lamiids</taxon>
        <taxon>Solanales</taxon>
        <taxon>Convolvulaceae</taxon>
        <taxon>Cuscuteae</taxon>
        <taxon>Cuscuta</taxon>
        <taxon>Cuscuta subgen. Grammica</taxon>
        <taxon>Cuscuta sect. Cleistogrammica</taxon>
    </lineage>
</organism>
<dbReference type="Proteomes" id="UP000595140">
    <property type="component" value="Unassembled WGS sequence"/>
</dbReference>
<sequence>MGTSFPSLGGRLTSKQGKNQPLMTTNGHAFPSMVYPYHRWVPIDGTGFPSLGKVVLPCVNFAPRLEQRWVELPIAVWHGSGNLFG</sequence>
<evidence type="ECO:0000313" key="3">
    <source>
        <dbReference type="EMBL" id="VFQ88713.1"/>
    </source>
</evidence>
<evidence type="ECO:0000313" key="2">
    <source>
        <dbReference type="EMBL" id="VFQ86088.1"/>
    </source>
</evidence>
<protein>
    <submittedName>
        <fullName evidence="3">Uncharacterized protein</fullName>
    </submittedName>
</protein>
<dbReference type="AlphaFoldDB" id="A0A484MIE1"/>
<gene>
    <name evidence="2" type="ORF">CCAM_LOCUS27864</name>
    <name evidence="3" type="ORF">CCAM_LOCUS30489</name>
</gene>
<evidence type="ECO:0000313" key="4">
    <source>
        <dbReference type="Proteomes" id="UP000595140"/>
    </source>
</evidence>
<dbReference type="EMBL" id="OOIL02003072">
    <property type="protein sequence ID" value="VFQ86088.1"/>
    <property type="molecule type" value="Genomic_DNA"/>
</dbReference>
<accession>A0A484MIE1</accession>
<feature type="compositionally biased region" description="Polar residues" evidence="1">
    <location>
        <begin position="13"/>
        <end position="23"/>
    </location>
</feature>